<dbReference type="AlphaFoldDB" id="A0A133KGM6"/>
<dbReference type="EMBL" id="LRPN01000139">
    <property type="protein sequence ID" value="KWZ78658.1"/>
    <property type="molecule type" value="Genomic_DNA"/>
</dbReference>
<comment type="caution">
    <text evidence="1">The sequence shown here is derived from an EMBL/GenBank/DDBJ whole genome shotgun (WGS) entry which is preliminary data.</text>
</comment>
<proteinExistence type="predicted"/>
<name>A0A133KGM6_HEYCO</name>
<protein>
    <submittedName>
        <fullName evidence="1">Uncharacterized protein</fullName>
    </submittedName>
</protein>
<reference evidence="2" key="1">
    <citation type="submission" date="2016-01" db="EMBL/GenBank/DDBJ databases">
        <authorList>
            <person name="Mitreva M."/>
            <person name="Pepin K.H."/>
            <person name="Mihindukulasuriya K.A."/>
            <person name="Fulton R."/>
            <person name="Fronick C."/>
            <person name="O'Laughlin M."/>
            <person name="Miner T."/>
            <person name="Herter B."/>
            <person name="Rosa B.A."/>
            <person name="Cordes M."/>
            <person name="Tomlinson C."/>
            <person name="Wollam A."/>
            <person name="Palsikar V.B."/>
            <person name="Mardis E.R."/>
            <person name="Wilson R.K."/>
        </authorList>
    </citation>
    <scope>NUCLEOTIDE SEQUENCE [LARGE SCALE GENOMIC DNA]</scope>
    <source>
        <strain evidence="2">GED7749B</strain>
    </source>
</reference>
<organism evidence="1 2">
    <name type="scientific">Heyndrickxia coagulans</name>
    <name type="common">Weizmannia coagulans</name>
    <dbReference type="NCBI Taxonomy" id="1398"/>
    <lineage>
        <taxon>Bacteria</taxon>
        <taxon>Bacillati</taxon>
        <taxon>Bacillota</taxon>
        <taxon>Bacilli</taxon>
        <taxon>Bacillales</taxon>
        <taxon>Bacillaceae</taxon>
        <taxon>Heyndrickxia</taxon>
    </lineage>
</organism>
<gene>
    <name evidence="1" type="ORF">HMPREF3213_02942</name>
</gene>
<accession>A0A133KGM6</accession>
<dbReference type="Proteomes" id="UP000070376">
    <property type="component" value="Unassembled WGS sequence"/>
</dbReference>
<sequence>MECKISRVYEPGFFDAKQAGWRLNFLREFFNILVDKTFVPVIKYKQIFWWKGR</sequence>
<evidence type="ECO:0000313" key="2">
    <source>
        <dbReference type="Proteomes" id="UP000070376"/>
    </source>
</evidence>
<evidence type="ECO:0000313" key="1">
    <source>
        <dbReference type="EMBL" id="KWZ78658.1"/>
    </source>
</evidence>
<dbReference type="PATRIC" id="fig|1398.22.peg.2945"/>